<dbReference type="Gene3D" id="3.40.50.2000">
    <property type="entry name" value="Glycogen Phosphorylase B"/>
    <property type="match status" value="2"/>
</dbReference>
<dbReference type="Pfam" id="PF00534">
    <property type="entry name" value="Glycos_transf_1"/>
    <property type="match status" value="1"/>
</dbReference>
<dbReference type="InterPro" id="IPR028098">
    <property type="entry name" value="Glyco_trans_4-like_N"/>
</dbReference>
<feature type="domain" description="Glycosyl transferase family 1" evidence="1">
    <location>
        <begin position="201"/>
        <end position="352"/>
    </location>
</feature>
<dbReference type="Proteomes" id="UP001143307">
    <property type="component" value="Unassembled WGS sequence"/>
</dbReference>
<gene>
    <name evidence="3" type="ORF">EYC87_17360</name>
</gene>
<evidence type="ECO:0000313" key="3">
    <source>
        <dbReference type="EMBL" id="MCX2975352.1"/>
    </source>
</evidence>
<proteinExistence type="predicted"/>
<dbReference type="CDD" id="cd03811">
    <property type="entry name" value="GT4_GT28_WabH-like"/>
    <property type="match status" value="1"/>
</dbReference>
<name>A0ABT3SZD4_9GAMM</name>
<dbReference type="SUPFAM" id="SSF53756">
    <property type="entry name" value="UDP-Glycosyltransferase/glycogen phosphorylase"/>
    <property type="match status" value="1"/>
</dbReference>
<evidence type="ECO:0000259" key="1">
    <source>
        <dbReference type="Pfam" id="PF00534"/>
    </source>
</evidence>
<evidence type="ECO:0000313" key="4">
    <source>
        <dbReference type="Proteomes" id="UP001143307"/>
    </source>
</evidence>
<reference evidence="3" key="1">
    <citation type="submission" date="2019-02" db="EMBL/GenBank/DDBJ databases">
        <authorList>
            <person name="Li S.-H."/>
        </authorList>
    </citation>
    <scope>NUCLEOTIDE SEQUENCE</scope>
    <source>
        <strain evidence="3">IMCC8485</strain>
    </source>
</reference>
<evidence type="ECO:0000259" key="2">
    <source>
        <dbReference type="Pfam" id="PF13439"/>
    </source>
</evidence>
<feature type="domain" description="Glycosyltransferase subfamily 4-like N-terminal" evidence="2">
    <location>
        <begin position="18"/>
        <end position="176"/>
    </location>
</feature>
<comment type="caution">
    <text evidence="3">The sequence shown here is derived from an EMBL/GenBank/DDBJ whole genome shotgun (WGS) entry which is preliminary data.</text>
</comment>
<dbReference type="Pfam" id="PF13439">
    <property type="entry name" value="Glyco_transf_4"/>
    <property type="match status" value="1"/>
</dbReference>
<protein>
    <submittedName>
        <fullName evidence="3">Glycosyltransferase</fullName>
    </submittedName>
</protein>
<accession>A0ABT3SZD4</accession>
<sequence length="379" mass="40969">MKHEPKRIAILLPDLAGGGAERVSIDLAHEFFCAGHEVVFVLMRAEGELLTEAGSLFPVIDLGAQRARQLALPLARYLRHAQPDALLVGIWPLTTIAALVARISGFRGNVTVSEHGILSAQYMTWGKAHRMALRASMAMGYRLADARIGVSVGVVRDIALLAKMPESDFQVVNNPVAPRPKPDLQVLAEIDARWGVPPGARILTVGSFKPVKNHPLLLRAFAKLIQNRTEARLIFLGAGDGETKLRTMAHELGISEQVIFAGFHNDPTSFYCTADLFVLSSDYEGFGNVIVEALACGTPVVSTDCPSGPAEILQDGRYGALVPVGDATALADAMETSLGRVHDANRLIQRAQAFEPHIAAEKYLDLMFPTKKREASGPQ</sequence>
<keyword evidence="4" id="KW-1185">Reference proteome</keyword>
<organism evidence="3 4">
    <name type="scientific">Candidatus Seongchinamella marina</name>
    <dbReference type="NCBI Taxonomy" id="2518990"/>
    <lineage>
        <taxon>Bacteria</taxon>
        <taxon>Pseudomonadati</taxon>
        <taxon>Pseudomonadota</taxon>
        <taxon>Gammaproteobacteria</taxon>
        <taxon>Cellvibrionales</taxon>
        <taxon>Halieaceae</taxon>
        <taxon>Seongchinamella</taxon>
    </lineage>
</organism>
<dbReference type="PANTHER" id="PTHR12526">
    <property type="entry name" value="GLYCOSYLTRANSFERASE"/>
    <property type="match status" value="1"/>
</dbReference>
<dbReference type="InterPro" id="IPR001296">
    <property type="entry name" value="Glyco_trans_1"/>
</dbReference>
<dbReference type="EMBL" id="SHNP01000007">
    <property type="protein sequence ID" value="MCX2975352.1"/>
    <property type="molecule type" value="Genomic_DNA"/>
</dbReference>
<dbReference type="RefSeq" id="WP_279253990.1">
    <property type="nucleotide sequence ID" value="NZ_SHNP01000007.1"/>
</dbReference>